<reference evidence="8 9" key="1">
    <citation type="journal article" date="2010" name="Stand. Genomic Sci.">
        <title>Complete genome sequence of Meiothermus silvanus type strain (VI-R2).</title>
        <authorList>
            <person name="Sikorski J."/>
            <person name="Tindall B.J."/>
            <person name="Lowry S."/>
            <person name="Lucas S."/>
            <person name="Nolan M."/>
            <person name="Copeland A."/>
            <person name="Glavina Del Rio T."/>
            <person name="Tice H."/>
            <person name="Cheng J.F."/>
            <person name="Han C."/>
            <person name="Pitluck S."/>
            <person name="Liolios K."/>
            <person name="Ivanova N."/>
            <person name="Mavromatis K."/>
            <person name="Mikhailova N."/>
            <person name="Pati A."/>
            <person name="Goodwin L."/>
            <person name="Chen A."/>
            <person name="Palaniappan K."/>
            <person name="Land M."/>
            <person name="Hauser L."/>
            <person name="Chang Y.J."/>
            <person name="Jeffries C.D."/>
            <person name="Rohde M."/>
            <person name="Goker M."/>
            <person name="Woyke T."/>
            <person name="Bristow J."/>
            <person name="Eisen J.A."/>
            <person name="Markowitz V."/>
            <person name="Hugenholtz P."/>
            <person name="Kyrpides N.C."/>
            <person name="Klenk H.P."/>
            <person name="Lapidus A."/>
        </authorList>
    </citation>
    <scope>NUCLEOTIDE SEQUENCE [LARGE SCALE GENOMIC DNA]</scope>
    <source>
        <strain evidence="9">ATCC 700542 / DSM 9946 / VI-R2</strain>
    </source>
</reference>
<evidence type="ECO:0000256" key="3">
    <source>
        <dbReference type="ARBA" id="ARBA00022692"/>
    </source>
</evidence>
<keyword evidence="3 6" id="KW-0812">Transmembrane</keyword>
<feature type="transmembrane region" description="Helical" evidence="6">
    <location>
        <begin position="98"/>
        <end position="114"/>
    </location>
</feature>
<feature type="transmembrane region" description="Helical" evidence="6">
    <location>
        <begin position="214"/>
        <end position="232"/>
    </location>
</feature>
<keyword evidence="5 6" id="KW-0472">Membrane</keyword>
<dbReference type="eggNOG" id="COG0697">
    <property type="taxonomic scope" value="Bacteria"/>
</dbReference>
<keyword evidence="9" id="KW-1185">Reference proteome</keyword>
<evidence type="ECO:0000313" key="8">
    <source>
        <dbReference type="EMBL" id="ADH64058.1"/>
    </source>
</evidence>
<dbReference type="HOGENOM" id="CLU_033863_5_1_0"/>
<dbReference type="KEGG" id="msv:Mesil_2188"/>
<evidence type="ECO:0000256" key="1">
    <source>
        <dbReference type="ARBA" id="ARBA00004141"/>
    </source>
</evidence>
<feature type="transmembrane region" description="Helical" evidence="6">
    <location>
        <begin position="244"/>
        <end position="266"/>
    </location>
</feature>
<dbReference type="OrthoDB" id="3190463at2"/>
<organism evidence="8 9">
    <name type="scientific">Allomeiothermus silvanus (strain ATCC 700542 / DSM 9946 / NBRC 106475 / NCIMB 13440 / VI-R2)</name>
    <name type="common">Thermus silvanus</name>
    <dbReference type="NCBI Taxonomy" id="526227"/>
    <lineage>
        <taxon>Bacteria</taxon>
        <taxon>Thermotogati</taxon>
        <taxon>Deinococcota</taxon>
        <taxon>Deinococci</taxon>
        <taxon>Thermales</taxon>
        <taxon>Thermaceae</taxon>
        <taxon>Allomeiothermus</taxon>
    </lineage>
</organism>
<evidence type="ECO:0000256" key="4">
    <source>
        <dbReference type="ARBA" id="ARBA00022989"/>
    </source>
</evidence>
<feature type="domain" description="EamA" evidence="7">
    <location>
        <begin position="157"/>
        <end position="289"/>
    </location>
</feature>
<evidence type="ECO:0000256" key="2">
    <source>
        <dbReference type="ARBA" id="ARBA00007362"/>
    </source>
</evidence>
<dbReference type="InterPro" id="IPR037185">
    <property type="entry name" value="EmrE-like"/>
</dbReference>
<comment type="subcellular location">
    <subcellularLocation>
        <location evidence="1">Membrane</location>
        <topology evidence="1">Multi-pass membrane protein</topology>
    </subcellularLocation>
</comment>
<feature type="transmembrane region" description="Helical" evidence="6">
    <location>
        <begin position="70"/>
        <end position="92"/>
    </location>
</feature>
<evidence type="ECO:0000256" key="5">
    <source>
        <dbReference type="ARBA" id="ARBA00023136"/>
    </source>
</evidence>
<dbReference type="EMBL" id="CP002042">
    <property type="protein sequence ID" value="ADH64058.1"/>
    <property type="molecule type" value="Genomic_DNA"/>
</dbReference>
<evidence type="ECO:0000259" key="7">
    <source>
        <dbReference type="Pfam" id="PF00892"/>
    </source>
</evidence>
<dbReference type="PANTHER" id="PTHR32322">
    <property type="entry name" value="INNER MEMBRANE TRANSPORTER"/>
    <property type="match status" value="1"/>
</dbReference>
<dbReference type="RefSeq" id="WP_013158606.1">
    <property type="nucleotide sequence ID" value="NC_014212.1"/>
</dbReference>
<feature type="transmembrane region" description="Helical" evidence="6">
    <location>
        <begin position="7"/>
        <end position="25"/>
    </location>
</feature>
<dbReference type="PANTHER" id="PTHR32322:SF2">
    <property type="entry name" value="EAMA DOMAIN-CONTAINING PROTEIN"/>
    <property type="match status" value="1"/>
</dbReference>
<evidence type="ECO:0000256" key="6">
    <source>
        <dbReference type="SAM" id="Phobius"/>
    </source>
</evidence>
<accession>D7BHW8</accession>
<feature type="transmembrane region" description="Helical" evidence="6">
    <location>
        <begin position="180"/>
        <end position="202"/>
    </location>
</feature>
<dbReference type="Proteomes" id="UP000001916">
    <property type="component" value="Chromosome"/>
</dbReference>
<gene>
    <name evidence="8" type="ordered locus">Mesil_2188</name>
</gene>
<evidence type="ECO:0000313" key="9">
    <source>
        <dbReference type="Proteomes" id="UP000001916"/>
    </source>
</evidence>
<dbReference type="Gene3D" id="1.10.3730.20">
    <property type="match status" value="1"/>
</dbReference>
<dbReference type="AlphaFoldDB" id="D7BHW8"/>
<feature type="transmembrane region" description="Helical" evidence="6">
    <location>
        <begin position="126"/>
        <end position="147"/>
    </location>
</feature>
<dbReference type="GO" id="GO:0016020">
    <property type="term" value="C:membrane"/>
    <property type="evidence" value="ECO:0007669"/>
    <property type="project" value="UniProtKB-SubCell"/>
</dbReference>
<dbReference type="InterPro" id="IPR050638">
    <property type="entry name" value="AA-Vitamin_Transporters"/>
</dbReference>
<sequence length="295" mass="31600">MNLSPTGLLHLLVVYIVWSSTYLAFRVGVGPGGGWEPFLMGAARFIPAALILLGYAYARRQRLWLSREEFATLCFTGLMMWVGGNGLILIAAQYAPSNYQALMIAASPIWANAFEALLDRKRPAPLLIYGLLIGLVGIGVLSVPKLAQPTPTSLLSFFLLLVSPICWSAGSVITQRRPFVLDAVVVSGYQQLFGGIGFLLIAPLLGEHGSSPSLAGWGALVYLIAAGSLLAYTSYILAVRLLPLSIVMTYAYVNPVLTAFLGWLLLGEQLTGWTLAGAALVLIGVAGVFQSRAKR</sequence>
<feature type="domain" description="EamA" evidence="7">
    <location>
        <begin position="6"/>
        <end position="142"/>
    </location>
</feature>
<feature type="transmembrane region" description="Helical" evidence="6">
    <location>
        <begin position="37"/>
        <end position="58"/>
    </location>
</feature>
<dbReference type="InterPro" id="IPR000620">
    <property type="entry name" value="EamA_dom"/>
</dbReference>
<protein>
    <recommendedName>
        <fullName evidence="7">EamA domain-containing protein</fullName>
    </recommendedName>
</protein>
<feature type="transmembrane region" description="Helical" evidence="6">
    <location>
        <begin position="272"/>
        <end position="289"/>
    </location>
</feature>
<feature type="transmembrane region" description="Helical" evidence="6">
    <location>
        <begin position="153"/>
        <end position="173"/>
    </location>
</feature>
<dbReference type="Pfam" id="PF00892">
    <property type="entry name" value="EamA"/>
    <property type="match status" value="2"/>
</dbReference>
<dbReference type="STRING" id="526227.Mesil_2188"/>
<name>D7BHW8_ALLS1</name>
<proteinExistence type="inferred from homology"/>
<dbReference type="SUPFAM" id="SSF103481">
    <property type="entry name" value="Multidrug resistance efflux transporter EmrE"/>
    <property type="match status" value="2"/>
</dbReference>
<comment type="similarity">
    <text evidence="2">Belongs to the EamA transporter family.</text>
</comment>
<keyword evidence="4 6" id="KW-1133">Transmembrane helix</keyword>